<dbReference type="Gene3D" id="3.10.28.10">
    <property type="entry name" value="Homing endonucleases"/>
    <property type="match status" value="1"/>
</dbReference>
<gene>
    <name evidence="2" type="ORF">A2569_01515</name>
</gene>
<name>A0A1G2QI08_9BACT</name>
<evidence type="ECO:0000313" key="2">
    <source>
        <dbReference type="EMBL" id="OHA60220.1"/>
    </source>
</evidence>
<evidence type="ECO:0000313" key="3">
    <source>
        <dbReference type="Proteomes" id="UP000177090"/>
    </source>
</evidence>
<dbReference type="PANTHER" id="PTHR36181:SF2">
    <property type="entry name" value="INTRON-ENCODED ENDONUCLEASE AI3-RELATED"/>
    <property type="match status" value="1"/>
</dbReference>
<dbReference type="SUPFAM" id="SSF55608">
    <property type="entry name" value="Homing endonucleases"/>
    <property type="match status" value="1"/>
</dbReference>
<evidence type="ECO:0000259" key="1">
    <source>
        <dbReference type="Pfam" id="PF00961"/>
    </source>
</evidence>
<accession>A0A1G2QI08</accession>
<feature type="domain" description="Homing endonuclease LAGLIDADG" evidence="1">
    <location>
        <begin position="17"/>
        <end position="118"/>
    </location>
</feature>
<reference evidence="2 3" key="1">
    <citation type="journal article" date="2016" name="Nat. Commun.">
        <title>Thousands of microbial genomes shed light on interconnected biogeochemical processes in an aquifer system.</title>
        <authorList>
            <person name="Anantharaman K."/>
            <person name="Brown C.T."/>
            <person name="Hug L.A."/>
            <person name="Sharon I."/>
            <person name="Castelle C.J."/>
            <person name="Probst A.J."/>
            <person name="Thomas B.C."/>
            <person name="Singh A."/>
            <person name="Wilkins M.J."/>
            <person name="Karaoz U."/>
            <person name="Brodie E.L."/>
            <person name="Williams K.H."/>
            <person name="Hubbard S.S."/>
            <person name="Banfield J.F."/>
        </authorList>
    </citation>
    <scope>NUCLEOTIDE SEQUENCE [LARGE SCALE GENOMIC DNA]</scope>
</reference>
<organism evidence="2 3">
    <name type="scientific">Candidatus Vogelbacteria bacterium RIFOXYD1_FULL_51_18</name>
    <dbReference type="NCBI Taxonomy" id="1802440"/>
    <lineage>
        <taxon>Bacteria</taxon>
        <taxon>Candidatus Vogeliibacteriota</taxon>
    </lineage>
</organism>
<comment type="caution">
    <text evidence="2">The sequence shown here is derived from an EMBL/GenBank/DDBJ whole genome shotgun (WGS) entry which is preliminary data.</text>
</comment>
<protein>
    <recommendedName>
        <fullName evidence="1">Homing endonuclease LAGLIDADG domain-containing protein</fullName>
    </recommendedName>
</protein>
<dbReference type="InterPro" id="IPR051289">
    <property type="entry name" value="LAGLIDADG_Endonuclease"/>
</dbReference>
<dbReference type="PANTHER" id="PTHR36181">
    <property type="entry name" value="INTRON-ENCODED ENDONUCLEASE AI3-RELATED"/>
    <property type="match status" value="1"/>
</dbReference>
<dbReference type="GO" id="GO:0004519">
    <property type="term" value="F:endonuclease activity"/>
    <property type="evidence" value="ECO:0007669"/>
    <property type="project" value="InterPro"/>
</dbReference>
<dbReference type="EMBL" id="MHTL01000017">
    <property type="protein sequence ID" value="OHA60220.1"/>
    <property type="molecule type" value="Genomic_DNA"/>
</dbReference>
<dbReference type="Pfam" id="PF00961">
    <property type="entry name" value="LAGLIDADG_1"/>
    <property type="match status" value="1"/>
</dbReference>
<dbReference type="Proteomes" id="UP000177090">
    <property type="component" value="Unassembled WGS sequence"/>
</dbReference>
<proteinExistence type="predicted"/>
<sequence>MKGYNTPALKRDLANYLSGYVDGEGCFSVSFSKRPKLLVGWEVKPSFCVGQNYDRREVLDLMHECLGCGHIRRDWGDRTLKYEVRKLDDLIKKVIPHFARFPLKSAKQKDFLQFAEICGKIQKLEHRKKSTLRTIMKNAYSMNGSGKRKRSLNTLLDSLEMKI</sequence>
<dbReference type="AlphaFoldDB" id="A0A1G2QI08"/>
<dbReference type="InterPro" id="IPR027434">
    <property type="entry name" value="Homing_endonucl"/>
</dbReference>
<dbReference type="InterPro" id="IPR004860">
    <property type="entry name" value="LAGLIDADG_dom"/>
</dbReference>